<protein>
    <submittedName>
        <fullName evidence="1">Uncharacterized protein</fullName>
    </submittedName>
</protein>
<evidence type="ECO:0000313" key="1">
    <source>
        <dbReference type="EMBL" id="CAB4140467.1"/>
    </source>
</evidence>
<accession>A0A6J5M4W4</accession>
<proteinExistence type="predicted"/>
<reference evidence="1" key="1">
    <citation type="submission" date="2020-04" db="EMBL/GenBank/DDBJ databases">
        <authorList>
            <person name="Chiriac C."/>
            <person name="Salcher M."/>
            <person name="Ghai R."/>
            <person name="Kavagutti S V."/>
        </authorList>
    </citation>
    <scope>NUCLEOTIDE SEQUENCE</scope>
</reference>
<gene>
    <name evidence="1" type="ORF">UFOVP409_41</name>
    <name evidence="2" type="ORF">UFOVP684_61</name>
</gene>
<sequence>MSHYCKVVNGIVTQVIVAEPEFFDTFVDSSPGQWIQTSYNTRGGQHPENRPLRKNYAGIGFTYDAERDAFIPPKPEGDYALDEETCLWVENNV</sequence>
<dbReference type="EMBL" id="LR796382">
    <property type="protein sequence ID" value="CAB4140467.1"/>
    <property type="molecule type" value="Genomic_DNA"/>
</dbReference>
<evidence type="ECO:0000313" key="2">
    <source>
        <dbReference type="EMBL" id="CAB4157968.1"/>
    </source>
</evidence>
<name>A0A6J5M4W4_9CAUD</name>
<organism evidence="1">
    <name type="scientific">uncultured Caudovirales phage</name>
    <dbReference type="NCBI Taxonomy" id="2100421"/>
    <lineage>
        <taxon>Viruses</taxon>
        <taxon>Duplodnaviria</taxon>
        <taxon>Heunggongvirae</taxon>
        <taxon>Uroviricota</taxon>
        <taxon>Caudoviricetes</taxon>
        <taxon>Peduoviridae</taxon>
        <taxon>Maltschvirus</taxon>
        <taxon>Maltschvirus maltsch</taxon>
    </lineage>
</organism>
<dbReference type="EMBL" id="LR796652">
    <property type="protein sequence ID" value="CAB4157968.1"/>
    <property type="molecule type" value="Genomic_DNA"/>
</dbReference>